<dbReference type="PRINTS" id="PR00385">
    <property type="entry name" value="P450"/>
</dbReference>
<comment type="cofactor">
    <cofactor evidence="1 13">
        <name>heme</name>
        <dbReference type="ChEBI" id="CHEBI:30413"/>
    </cofactor>
</comment>
<dbReference type="PRINTS" id="PR00463">
    <property type="entry name" value="EP450I"/>
</dbReference>
<keyword evidence="10 13" id="KW-0408">Iron</keyword>
<evidence type="ECO:0000256" key="14">
    <source>
        <dbReference type="RuleBase" id="RU000461"/>
    </source>
</evidence>
<comment type="similarity">
    <text evidence="4 14">Belongs to the cytochrome P450 family.</text>
</comment>
<evidence type="ECO:0000256" key="10">
    <source>
        <dbReference type="ARBA" id="ARBA00023004"/>
    </source>
</evidence>
<keyword evidence="5 13" id="KW-0349">Heme</keyword>
<evidence type="ECO:0000256" key="2">
    <source>
        <dbReference type="ARBA" id="ARBA00004370"/>
    </source>
</evidence>
<dbReference type="Pfam" id="PF00067">
    <property type="entry name" value="p450"/>
    <property type="match status" value="1"/>
</dbReference>
<comment type="subcellular location">
    <subcellularLocation>
        <location evidence="2">Membrane</location>
    </subcellularLocation>
</comment>
<keyword evidence="7 13" id="KW-0479">Metal-binding</keyword>
<dbReference type="Gene3D" id="1.10.630.10">
    <property type="entry name" value="Cytochrome P450"/>
    <property type="match status" value="1"/>
</dbReference>
<name>A0A9P5Y967_9AGAR</name>
<protein>
    <submittedName>
        <fullName evidence="16">Cytochrome P450</fullName>
    </submittedName>
</protein>
<accession>A0A9P5Y967</accession>
<dbReference type="InterPro" id="IPR036396">
    <property type="entry name" value="Cyt_P450_sf"/>
</dbReference>
<evidence type="ECO:0000256" key="8">
    <source>
        <dbReference type="ARBA" id="ARBA00022989"/>
    </source>
</evidence>
<evidence type="ECO:0000256" key="15">
    <source>
        <dbReference type="SAM" id="Phobius"/>
    </source>
</evidence>
<evidence type="ECO:0000256" key="3">
    <source>
        <dbReference type="ARBA" id="ARBA00004721"/>
    </source>
</evidence>
<evidence type="ECO:0000256" key="5">
    <source>
        <dbReference type="ARBA" id="ARBA00022617"/>
    </source>
</evidence>
<dbReference type="SUPFAM" id="SSF48264">
    <property type="entry name" value="Cytochrome P450"/>
    <property type="match status" value="1"/>
</dbReference>
<dbReference type="PROSITE" id="PS00086">
    <property type="entry name" value="CYTOCHROME_P450"/>
    <property type="match status" value="1"/>
</dbReference>
<dbReference type="GO" id="GO:0004497">
    <property type="term" value="F:monooxygenase activity"/>
    <property type="evidence" value="ECO:0007669"/>
    <property type="project" value="UniProtKB-KW"/>
</dbReference>
<dbReference type="Proteomes" id="UP000807353">
    <property type="component" value="Unassembled WGS sequence"/>
</dbReference>
<organism evidence="16 17">
    <name type="scientific">Collybia nuda</name>
    <dbReference type="NCBI Taxonomy" id="64659"/>
    <lineage>
        <taxon>Eukaryota</taxon>
        <taxon>Fungi</taxon>
        <taxon>Dikarya</taxon>
        <taxon>Basidiomycota</taxon>
        <taxon>Agaricomycotina</taxon>
        <taxon>Agaricomycetes</taxon>
        <taxon>Agaricomycetidae</taxon>
        <taxon>Agaricales</taxon>
        <taxon>Tricholomatineae</taxon>
        <taxon>Clitocybaceae</taxon>
        <taxon>Collybia</taxon>
    </lineage>
</organism>
<keyword evidence="17" id="KW-1185">Reference proteome</keyword>
<dbReference type="EMBL" id="MU150245">
    <property type="protein sequence ID" value="KAF9465678.1"/>
    <property type="molecule type" value="Genomic_DNA"/>
</dbReference>
<evidence type="ECO:0000256" key="1">
    <source>
        <dbReference type="ARBA" id="ARBA00001971"/>
    </source>
</evidence>
<keyword evidence="8 15" id="KW-1133">Transmembrane helix</keyword>
<proteinExistence type="inferred from homology"/>
<gene>
    <name evidence="16" type="ORF">BDZ94DRAFT_1252877</name>
</gene>
<evidence type="ECO:0000256" key="9">
    <source>
        <dbReference type="ARBA" id="ARBA00023002"/>
    </source>
</evidence>
<evidence type="ECO:0000256" key="12">
    <source>
        <dbReference type="ARBA" id="ARBA00023136"/>
    </source>
</evidence>
<dbReference type="PANTHER" id="PTHR24305:SF166">
    <property type="entry name" value="CYTOCHROME P450 12A4, MITOCHONDRIAL-RELATED"/>
    <property type="match status" value="1"/>
</dbReference>
<evidence type="ECO:0000256" key="7">
    <source>
        <dbReference type="ARBA" id="ARBA00022723"/>
    </source>
</evidence>
<dbReference type="GO" id="GO:0016020">
    <property type="term" value="C:membrane"/>
    <property type="evidence" value="ECO:0007669"/>
    <property type="project" value="UniProtKB-SubCell"/>
</dbReference>
<evidence type="ECO:0000256" key="13">
    <source>
        <dbReference type="PIRSR" id="PIRSR602401-1"/>
    </source>
</evidence>
<feature type="binding site" description="axial binding residue" evidence="13">
    <location>
        <position position="483"/>
    </location>
    <ligand>
        <name>heme</name>
        <dbReference type="ChEBI" id="CHEBI:30413"/>
    </ligand>
    <ligandPart>
        <name>Fe</name>
        <dbReference type="ChEBI" id="CHEBI:18248"/>
    </ligandPart>
</feature>
<evidence type="ECO:0000256" key="4">
    <source>
        <dbReference type="ARBA" id="ARBA00010617"/>
    </source>
</evidence>
<dbReference type="GO" id="GO:0005506">
    <property type="term" value="F:iron ion binding"/>
    <property type="evidence" value="ECO:0007669"/>
    <property type="project" value="InterPro"/>
</dbReference>
<keyword evidence="6 15" id="KW-0812">Transmembrane</keyword>
<comment type="caution">
    <text evidence="16">The sequence shown here is derived from an EMBL/GenBank/DDBJ whole genome shotgun (WGS) entry which is preliminary data.</text>
</comment>
<keyword evidence="12 15" id="KW-0472">Membrane</keyword>
<dbReference type="InterPro" id="IPR002401">
    <property type="entry name" value="Cyt_P450_E_grp-I"/>
</dbReference>
<evidence type="ECO:0000256" key="6">
    <source>
        <dbReference type="ARBA" id="ARBA00022692"/>
    </source>
</evidence>
<keyword evidence="9 14" id="KW-0560">Oxidoreductase</keyword>
<dbReference type="InterPro" id="IPR001128">
    <property type="entry name" value="Cyt_P450"/>
</dbReference>
<dbReference type="InterPro" id="IPR017972">
    <property type="entry name" value="Cyt_P450_CS"/>
</dbReference>
<keyword evidence="11 14" id="KW-0503">Monooxygenase</keyword>
<sequence>MYRAAPYAAVVLPVLGLQLWLTRLESPLAIYLRYATYLAVFCRVTFPMISALYRWNFVMLKGLAGPKSPSLIYGHMANFYLNECDSLYYEWEKQYGLVYRIESSFKEPVLVLTDPKGLSYVLNNDLKFPRSEATKQVLQAAFSGGLFVNDGEEHRRQRKPINSAFTGLAVQELSDTLYDLADQIRDGWKAELQALPSRRGTFDVSRRIQVLTTDAFSRTGFAYSIADSSGPIADLLDRLRGLEDNHFTVLLQLILNKLPFLVNIPNPVTKKWRRLRIELGKIADEVWDKGITEKKFHSKLLDGIGKQDRDLAISHIVALLYAGSETTANIITETLHKLALFPKIQEKLRAELASFSEKCGGAIPYEDLMSLTSLPYFDAVVKEALRVLTSVPQLSRQAREEDVIPLEYPITMDGKSVTEIRVYPGQTIHMPTRDGVNTSPRLWGPTAKQFIPERWLDGPLPEDALNIRIPGHVLSFGDGPKICVGRFFALAEFKIFVATLVQHFEFGLSPKDGEKEIVFHLTGPTAKARVKGREDEGAQLPLSVKML</sequence>
<evidence type="ECO:0000313" key="17">
    <source>
        <dbReference type="Proteomes" id="UP000807353"/>
    </source>
</evidence>
<evidence type="ECO:0000313" key="16">
    <source>
        <dbReference type="EMBL" id="KAF9465678.1"/>
    </source>
</evidence>
<dbReference type="GO" id="GO:0020037">
    <property type="term" value="F:heme binding"/>
    <property type="evidence" value="ECO:0007669"/>
    <property type="project" value="InterPro"/>
</dbReference>
<dbReference type="GO" id="GO:0016705">
    <property type="term" value="F:oxidoreductase activity, acting on paired donors, with incorporation or reduction of molecular oxygen"/>
    <property type="evidence" value="ECO:0007669"/>
    <property type="project" value="InterPro"/>
</dbReference>
<feature type="transmembrane region" description="Helical" evidence="15">
    <location>
        <begin position="34"/>
        <end position="53"/>
    </location>
</feature>
<dbReference type="PANTHER" id="PTHR24305">
    <property type="entry name" value="CYTOCHROME P450"/>
    <property type="match status" value="1"/>
</dbReference>
<dbReference type="AlphaFoldDB" id="A0A9P5Y967"/>
<evidence type="ECO:0000256" key="11">
    <source>
        <dbReference type="ARBA" id="ARBA00023033"/>
    </source>
</evidence>
<comment type="pathway">
    <text evidence="3">Secondary metabolite biosynthesis; terpenoid biosynthesis.</text>
</comment>
<reference evidence="16" key="1">
    <citation type="submission" date="2020-11" db="EMBL/GenBank/DDBJ databases">
        <authorList>
            <consortium name="DOE Joint Genome Institute"/>
            <person name="Ahrendt S."/>
            <person name="Riley R."/>
            <person name="Andreopoulos W."/>
            <person name="Labutti K."/>
            <person name="Pangilinan J."/>
            <person name="Ruiz-Duenas F.J."/>
            <person name="Barrasa J.M."/>
            <person name="Sanchez-Garcia M."/>
            <person name="Camarero S."/>
            <person name="Miyauchi S."/>
            <person name="Serrano A."/>
            <person name="Linde D."/>
            <person name="Babiker R."/>
            <person name="Drula E."/>
            <person name="Ayuso-Fernandez I."/>
            <person name="Pacheco R."/>
            <person name="Padilla G."/>
            <person name="Ferreira P."/>
            <person name="Barriuso J."/>
            <person name="Kellner H."/>
            <person name="Castanera R."/>
            <person name="Alfaro M."/>
            <person name="Ramirez L."/>
            <person name="Pisabarro A.G."/>
            <person name="Kuo A."/>
            <person name="Tritt A."/>
            <person name="Lipzen A."/>
            <person name="He G."/>
            <person name="Yan M."/>
            <person name="Ng V."/>
            <person name="Cullen D."/>
            <person name="Martin F."/>
            <person name="Rosso M.-N."/>
            <person name="Henrissat B."/>
            <person name="Hibbett D."/>
            <person name="Martinez A.T."/>
            <person name="Grigoriev I.V."/>
        </authorList>
    </citation>
    <scope>NUCLEOTIDE SEQUENCE</scope>
    <source>
        <strain evidence="16">CBS 247.69</strain>
    </source>
</reference>
<dbReference type="InterPro" id="IPR050121">
    <property type="entry name" value="Cytochrome_P450_monoxygenase"/>
</dbReference>
<dbReference type="OrthoDB" id="1470350at2759"/>